<keyword evidence="4" id="KW-0611">Plant defense</keyword>
<dbReference type="Gene3D" id="1.10.10.10">
    <property type="entry name" value="Winged helix-like DNA-binding domain superfamily/Winged helix DNA-binding domain"/>
    <property type="match status" value="1"/>
</dbReference>
<dbReference type="PROSITE" id="PS51450">
    <property type="entry name" value="LRR"/>
    <property type="match status" value="1"/>
</dbReference>
<feature type="domain" description="Disease resistance N-terminal" evidence="8">
    <location>
        <begin position="12"/>
        <end position="102"/>
    </location>
</feature>
<evidence type="ECO:0000256" key="4">
    <source>
        <dbReference type="ARBA" id="ARBA00022821"/>
    </source>
</evidence>
<feature type="domain" description="NB-ARC" evidence="7">
    <location>
        <begin position="186"/>
        <end position="352"/>
    </location>
</feature>
<dbReference type="GO" id="GO:0005524">
    <property type="term" value="F:ATP binding"/>
    <property type="evidence" value="ECO:0007669"/>
    <property type="project" value="UniProtKB-KW"/>
</dbReference>
<evidence type="ECO:0000256" key="5">
    <source>
        <dbReference type="ARBA" id="ARBA00022840"/>
    </source>
</evidence>
<dbReference type="SUPFAM" id="SSF52540">
    <property type="entry name" value="P-loop containing nucleoside triphosphate hydrolases"/>
    <property type="match status" value="1"/>
</dbReference>
<evidence type="ECO:0000259" key="8">
    <source>
        <dbReference type="Pfam" id="PF18052"/>
    </source>
</evidence>
<dbReference type="InterPro" id="IPR042197">
    <property type="entry name" value="Apaf_helical"/>
</dbReference>
<keyword evidence="6" id="KW-0175">Coiled coil</keyword>
<dbReference type="GO" id="GO:0051707">
    <property type="term" value="P:response to other organism"/>
    <property type="evidence" value="ECO:0007669"/>
    <property type="project" value="UniProtKB-ARBA"/>
</dbReference>
<dbReference type="PANTHER" id="PTHR36766">
    <property type="entry name" value="PLANT BROAD-SPECTRUM MILDEW RESISTANCE PROTEIN RPW8"/>
    <property type="match status" value="1"/>
</dbReference>
<dbReference type="InterPro" id="IPR056789">
    <property type="entry name" value="LRR_R13L1-DRL21"/>
</dbReference>
<dbReference type="Gene3D" id="3.80.10.10">
    <property type="entry name" value="Ribonuclease Inhibitor"/>
    <property type="match status" value="4"/>
</dbReference>
<dbReference type="InterPro" id="IPR036388">
    <property type="entry name" value="WH-like_DNA-bd_sf"/>
</dbReference>
<dbReference type="PRINTS" id="PR00364">
    <property type="entry name" value="DISEASERSIST"/>
</dbReference>
<proteinExistence type="predicted"/>
<dbReference type="Pfam" id="PF18052">
    <property type="entry name" value="Rx_N"/>
    <property type="match status" value="1"/>
</dbReference>
<dbReference type="InterPro" id="IPR032675">
    <property type="entry name" value="LRR_dom_sf"/>
</dbReference>
<dbReference type="RefSeq" id="XP_017975180.1">
    <property type="nucleotide sequence ID" value="XM_018119691.1"/>
</dbReference>
<evidence type="ECO:0000256" key="1">
    <source>
        <dbReference type="ARBA" id="ARBA00022614"/>
    </source>
</evidence>
<organism evidence="11 12">
    <name type="scientific">Theobroma cacao</name>
    <name type="common">Cacao</name>
    <name type="synonym">Cocoa</name>
    <dbReference type="NCBI Taxonomy" id="3641"/>
    <lineage>
        <taxon>Eukaryota</taxon>
        <taxon>Viridiplantae</taxon>
        <taxon>Streptophyta</taxon>
        <taxon>Embryophyta</taxon>
        <taxon>Tracheophyta</taxon>
        <taxon>Spermatophyta</taxon>
        <taxon>Magnoliopsida</taxon>
        <taxon>eudicotyledons</taxon>
        <taxon>Gunneridae</taxon>
        <taxon>Pentapetalae</taxon>
        <taxon>rosids</taxon>
        <taxon>malvids</taxon>
        <taxon>Malvales</taxon>
        <taxon>Malvaceae</taxon>
        <taxon>Byttnerioideae</taxon>
        <taxon>Theobroma</taxon>
    </lineage>
</organism>
<sequence length="1390" mass="156639">MEGAAGSVMDSILGSLFHYLLDKLSSPDLMRFARQEQLLTQLKKLEKLLRQINALLADAEEKQTTSPAVKHWLSDLKDVAYDADDVIDELATEALRRELMAEPGSSMATSKVWKFIPTCFSPSVIKFSSKIGSKIEEITGRLQYIAALKNDVNLVEDAGERRQKVLRRLPTTSLVNESHIYGRDRDKQAIVELLVDSGAVGVGRIGVVPIVGMGGVGKTTLAQLVYNDARVESWFELRVWICVSEEFDGVRVTKTMLQAVTLESCNLKDLNLLQLRLKDKLCGKKFLIVLDDIWNENYEQWDLFSRPFAAGAIGSKILVTTRSEGVASIMSTCGSYHLQVLSNDDCLSLFTWHALGSRGFGGYPNLKEIAEEIVRRCNGLPLAGKALGGLLRNRLDPGEWKDILNSKIWDLPEDRSGIVPALRLSYHHLPSHLKQCFTYCAIFPKVYEFDKDELVRLWMAEGFLQQPKGPKKMEDLGLEYFHDLLSRSFFQQSSSNETRFVMHDLINDLAQSVCGELCFNTAGTFEDVKCNGSTEKIRHLSFIRQQYDVSKRFEAFYLHKMKNLRTFISLPIYTSSWAAGCYLSSHVLHLLLPGLRCLRVLSLSGYCIDELPYSIDQLKHLRYLNLSHARIKSLPESVGSLFNLQSLILHGCKELTKLPQDIVNLINLHVLDLTDTDKLQEMPQGIGNLAKLQILPKFIVGKNKGVRGLKGLSQLRGELSIVGLENLVGTEDAKNAILKDKNSLDGLDLQWRCNSFDSQNDEDKMHVLDMLQPHKNLKRLRISFYGGKSFPSWLGDSSWASMVTINLHNCRKSKSLPSLGTLPSLKRLCIEGMNEVQNVDFEFYGNAFISFKPFPSLEILWFQHMLQWENWFSPHRANGDAGKEFPQLHELLIEDCPKLIGKLPSFLFSLLKLTVRNCPILEGLSTGLPSLCELSIEACNEKVLTGMLYLTSLTTLRISKMPEIMRLPHGIVLFSENEKDLPCSFGDTNCGNWEKLPCGLQGLMSLKNLHIESCPKLVSFAGTGLPPTLRVLKLKNCSALKYLPDWMMMSSCKSNECFEELEIEGCPLTSFPRLFPTSLRKLKIRDCNDLQSLPEGMMQTENSTSNMPLLENLEIVDCSSLISFPEGKLPTSLKVLKISDCLQLDPIFDRTLHNGASLEYISIWNNKNLTRLPKCLCSLTCLKELSIGYCPSLESFPVTVLPFPKLRELDIFNCINLKYLPNQMQNLTALQCLTICDCPNLMCLPKGGFPPNLLLLEIWDCKNLKEPMSEWNLHSLSYLRDLSIAGAPDIVSFPDKNCLLPTTLVSLFIARLDNLEFLSTGLQNLTSLEDFEVAQCPKLRYLPREGLPATLGRFRIRECSLLRQKCLKDKGACWPLIAHIPCVEIDVMDI</sequence>
<dbReference type="Gene3D" id="3.40.50.300">
    <property type="entry name" value="P-loop containing nucleotide triphosphate hydrolases"/>
    <property type="match status" value="1"/>
</dbReference>
<dbReference type="InterPro" id="IPR058922">
    <property type="entry name" value="WHD_DRP"/>
</dbReference>
<dbReference type="FunFam" id="3.40.50.300:FF:001091">
    <property type="entry name" value="Probable disease resistance protein At1g61300"/>
    <property type="match status" value="1"/>
</dbReference>
<dbReference type="SUPFAM" id="SSF52058">
    <property type="entry name" value="L domain-like"/>
    <property type="match status" value="2"/>
</dbReference>
<dbReference type="Proteomes" id="UP000694886">
    <property type="component" value="Chromosome 1"/>
</dbReference>
<dbReference type="Gene3D" id="1.20.5.4130">
    <property type="match status" value="1"/>
</dbReference>
<keyword evidence="2" id="KW-0677">Repeat</keyword>
<dbReference type="FunFam" id="1.10.10.10:FF:000322">
    <property type="entry name" value="Probable disease resistance protein At1g63360"/>
    <property type="match status" value="1"/>
</dbReference>
<keyword evidence="1" id="KW-0433">Leucine-rich repeat</keyword>
<dbReference type="GeneID" id="18614576"/>
<dbReference type="KEGG" id="tcc:18614576"/>
<evidence type="ECO:0000259" key="7">
    <source>
        <dbReference type="Pfam" id="PF00931"/>
    </source>
</evidence>
<keyword evidence="5" id="KW-0067">ATP-binding</keyword>
<evidence type="ECO:0000259" key="9">
    <source>
        <dbReference type="Pfam" id="PF23559"/>
    </source>
</evidence>
<dbReference type="InterPro" id="IPR027417">
    <property type="entry name" value="P-loop_NTPase"/>
</dbReference>
<evidence type="ECO:0000256" key="6">
    <source>
        <dbReference type="SAM" id="Coils"/>
    </source>
</evidence>
<dbReference type="InterPro" id="IPR041118">
    <property type="entry name" value="Rx_N"/>
</dbReference>
<dbReference type="Pfam" id="PF00931">
    <property type="entry name" value="NB-ARC"/>
    <property type="match status" value="1"/>
</dbReference>
<dbReference type="Pfam" id="PF23559">
    <property type="entry name" value="WHD_DRP"/>
    <property type="match status" value="1"/>
</dbReference>
<feature type="domain" description="Disease resistance protein winged helix" evidence="9">
    <location>
        <begin position="442"/>
        <end position="510"/>
    </location>
</feature>
<feature type="coiled-coil region" evidence="6">
    <location>
        <begin position="35"/>
        <end position="65"/>
    </location>
</feature>
<dbReference type="GO" id="GO:0006952">
    <property type="term" value="P:defense response"/>
    <property type="evidence" value="ECO:0007669"/>
    <property type="project" value="UniProtKB-KW"/>
</dbReference>
<dbReference type="PANTHER" id="PTHR36766:SF51">
    <property type="entry name" value="DISEASE RESISTANCE RPP13-LIKE PROTEIN 1"/>
    <property type="match status" value="1"/>
</dbReference>
<dbReference type="Gene3D" id="1.10.8.430">
    <property type="entry name" value="Helical domain of apoptotic protease-activating factors"/>
    <property type="match status" value="1"/>
</dbReference>
<dbReference type="GO" id="GO:0043531">
    <property type="term" value="F:ADP binding"/>
    <property type="evidence" value="ECO:0007669"/>
    <property type="project" value="InterPro"/>
</dbReference>
<evidence type="ECO:0000313" key="11">
    <source>
        <dbReference type="Proteomes" id="UP000694886"/>
    </source>
</evidence>
<evidence type="ECO:0000256" key="2">
    <source>
        <dbReference type="ARBA" id="ARBA00022737"/>
    </source>
</evidence>
<reference evidence="11" key="1">
    <citation type="journal article" date="1997" name="Nucleic Acids Res.">
        <title>tRNAscan-SE: a program for improved detection of transfer RNA genes in genomic sequence.</title>
        <authorList>
            <person name="Lowe T.M."/>
            <person name="Eddy S.R."/>
        </authorList>
    </citation>
    <scope>NUCLEOTIDE SEQUENCE [LARGE SCALE GENOMIC DNA]</scope>
    <source>
        <strain evidence="11">r\B97-61/B2</strain>
    </source>
</reference>
<evidence type="ECO:0000259" key="10">
    <source>
        <dbReference type="Pfam" id="PF25019"/>
    </source>
</evidence>
<dbReference type="Gramene" id="Tc01v2_t034150.1">
    <property type="protein sequence ID" value="Tc01v2_p034150.1"/>
    <property type="gene ID" value="Tc01v2_g034150"/>
</dbReference>
<reference evidence="12" key="2">
    <citation type="submission" date="2025-08" db="UniProtKB">
        <authorList>
            <consortium name="RefSeq"/>
        </authorList>
    </citation>
    <scope>IDENTIFICATION</scope>
</reference>
<evidence type="ECO:0000313" key="12">
    <source>
        <dbReference type="RefSeq" id="XP_017975180.1"/>
    </source>
</evidence>
<evidence type="ECO:0000256" key="3">
    <source>
        <dbReference type="ARBA" id="ARBA00022741"/>
    </source>
</evidence>
<dbReference type="Pfam" id="PF25019">
    <property type="entry name" value="LRR_R13L1-DRL21"/>
    <property type="match status" value="1"/>
</dbReference>
<dbReference type="InterPro" id="IPR001611">
    <property type="entry name" value="Leu-rich_rpt"/>
</dbReference>
<feature type="domain" description="R13L1/DRL21-like LRR repeat region" evidence="10">
    <location>
        <begin position="708"/>
        <end position="833"/>
    </location>
</feature>
<name>A0AB32WBQ7_THECC</name>
<dbReference type="InterPro" id="IPR002182">
    <property type="entry name" value="NB-ARC"/>
</dbReference>
<accession>A0AB32WBQ7</accession>
<keyword evidence="3" id="KW-0547">Nucleotide-binding</keyword>
<gene>
    <name evidence="12" type="primary">LOC18614576</name>
</gene>
<protein>
    <submittedName>
        <fullName evidence="12">Disease resistance RPP13-like protein 1</fullName>
    </submittedName>
</protein>